<name>A0ABT2I0U7_9SPHN</name>
<accession>A0ABT2I0U7</accession>
<protein>
    <submittedName>
        <fullName evidence="2">DUF2244 domain-containing protein</fullName>
    </submittedName>
</protein>
<keyword evidence="1" id="KW-0812">Transmembrane</keyword>
<evidence type="ECO:0000313" key="2">
    <source>
        <dbReference type="EMBL" id="MCT2398431.1"/>
    </source>
</evidence>
<gene>
    <name evidence="2" type="ORF">NZK81_02610</name>
</gene>
<reference evidence="2" key="1">
    <citation type="submission" date="2022-09" db="EMBL/GenBank/DDBJ databases">
        <title>Novosphingobium sp. Nov., a polycyclic aromatic hydrocarbon-degrading bacterium isolated form mangrove sediments in HongKong.</title>
        <authorList>
            <person name="Hu Z."/>
        </authorList>
    </citation>
    <scope>NUCLEOTIDE SEQUENCE</scope>
    <source>
        <strain evidence="2">HK4-1</strain>
    </source>
</reference>
<comment type="caution">
    <text evidence="2">The sequence shown here is derived from an EMBL/GenBank/DDBJ whole genome shotgun (WGS) entry which is preliminary data.</text>
</comment>
<dbReference type="EMBL" id="JANZXA010000001">
    <property type="protein sequence ID" value="MCT2398431.1"/>
    <property type="molecule type" value="Genomic_DNA"/>
</dbReference>
<keyword evidence="1" id="KW-1133">Transmembrane helix</keyword>
<feature type="transmembrane region" description="Helical" evidence="1">
    <location>
        <begin position="47"/>
        <end position="65"/>
    </location>
</feature>
<sequence length="176" mass="19880">MYEILRRSHERPWAPPDAVPDALGAQGQATSLVLRMRENRSQISRDGRAAITALAVLFMGTTLVFAFKGLWLVPLFSIAAMATLTFALDRHARGQAMIETLEFSELLVRHRDRAGRMVELPTFWLRLNAEQRTPSDLRLFLRSGKRQIEFGRCLSLDEKRAVVPIVEAAIARLPGR</sequence>
<evidence type="ECO:0000256" key="1">
    <source>
        <dbReference type="SAM" id="Phobius"/>
    </source>
</evidence>
<organism evidence="2 3">
    <name type="scientific">Novosphingobium mangrovi</name>
    <name type="common">ex Huang et al. 2023</name>
    <dbReference type="NCBI Taxonomy" id="2976432"/>
    <lineage>
        <taxon>Bacteria</taxon>
        <taxon>Pseudomonadati</taxon>
        <taxon>Pseudomonadota</taxon>
        <taxon>Alphaproteobacteria</taxon>
        <taxon>Sphingomonadales</taxon>
        <taxon>Sphingomonadaceae</taxon>
        <taxon>Novosphingobium</taxon>
    </lineage>
</organism>
<dbReference type="InterPro" id="IPR019253">
    <property type="entry name" value="DUF2244_TM"/>
</dbReference>
<feature type="transmembrane region" description="Helical" evidence="1">
    <location>
        <begin position="71"/>
        <end position="88"/>
    </location>
</feature>
<keyword evidence="3" id="KW-1185">Reference proteome</keyword>
<dbReference type="Proteomes" id="UP001165583">
    <property type="component" value="Unassembled WGS sequence"/>
</dbReference>
<dbReference type="Pfam" id="PF10003">
    <property type="entry name" value="DUF2244"/>
    <property type="match status" value="1"/>
</dbReference>
<dbReference type="RefSeq" id="WP_260043571.1">
    <property type="nucleotide sequence ID" value="NZ_JANZXA010000001.1"/>
</dbReference>
<keyword evidence="1" id="KW-0472">Membrane</keyword>
<proteinExistence type="predicted"/>
<evidence type="ECO:0000313" key="3">
    <source>
        <dbReference type="Proteomes" id="UP001165583"/>
    </source>
</evidence>